<reference evidence="2" key="1">
    <citation type="submission" date="2020-01" db="EMBL/GenBank/DDBJ databases">
        <authorList>
            <consortium name="DOE Joint Genome Institute"/>
            <person name="Haridas S."/>
            <person name="Albert R."/>
            <person name="Binder M."/>
            <person name="Bloem J."/>
            <person name="Labutti K."/>
            <person name="Salamov A."/>
            <person name="Andreopoulos B."/>
            <person name="Baker S.E."/>
            <person name="Barry K."/>
            <person name="Bills G."/>
            <person name="Bluhm B.H."/>
            <person name="Cannon C."/>
            <person name="Castanera R."/>
            <person name="Culley D.E."/>
            <person name="Daum C."/>
            <person name="Ezra D."/>
            <person name="Gonzalez J.B."/>
            <person name="Henrissat B."/>
            <person name="Kuo A."/>
            <person name="Liang C."/>
            <person name="Lipzen A."/>
            <person name="Lutzoni F."/>
            <person name="Magnuson J."/>
            <person name="Mondo S."/>
            <person name="Nolan M."/>
            <person name="Ohm R."/>
            <person name="Pangilinan J."/>
            <person name="Park H.-J."/>
            <person name="Ramirez L."/>
            <person name="Alfaro M."/>
            <person name="Sun H."/>
            <person name="Tritt A."/>
            <person name="Yoshinaga Y."/>
            <person name="Zwiers L.-H."/>
            <person name="Turgeon B.G."/>
            <person name="Goodwin S.B."/>
            <person name="Spatafora J.W."/>
            <person name="Crous P.W."/>
            <person name="Grigoriev I.V."/>
        </authorList>
    </citation>
    <scope>NUCLEOTIDE SEQUENCE</scope>
    <source>
        <strain evidence="2">IPT5</strain>
    </source>
</reference>
<dbReference type="Proteomes" id="UP000799423">
    <property type="component" value="Unassembled WGS sequence"/>
</dbReference>
<sequence length="116" mass="13401">MVYARAWLADVHAAGGDLEPPSELISLRSTCRSLEGAPRHRPTPLPFRSHPPTHPSHDRKDRALRFLRSICRTQSDSEYITLQRLQCRRPLGRQQGDQAGGLEQQGRRGKQRRRWR</sequence>
<evidence type="ECO:0000313" key="2">
    <source>
        <dbReference type="EMBL" id="KAF2844511.1"/>
    </source>
</evidence>
<name>A0A6A7AMS2_9PLEO</name>
<proteinExistence type="predicted"/>
<dbReference type="AlphaFoldDB" id="A0A6A7AMS2"/>
<gene>
    <name evidence="2" type="ORF">T440DRAFT_317348</name>
</gene>
<feature type="compositionally biased region" description="Basic residues" evidence="1">
    <location>
        <begin position="107"/>
        <end position="116"/>
    </location>
</feature>
<dbReference type="EMBL" id="MU006375">
    <property type="protein sequence ID" value="KAF2844511.1"/>
    <property type="molecule type" value="Genomic_DNA"/>
</dbReference>
<feature type="region of interest" description="Disordered" evidence="1">
    <location>
        <begin position="91"/>
        <end position="116"/>
    </location>
</feature>
<organism evidence="2 3">
    <name type="scientific">Plenodomus tracheiphilus IPT5</name>
    <dbReference type="NCBI Taxonomy" id="1408161"/>
    <lineage>
        <taxon>Eukaryota</taxon>
        <taxon>Fungi</taxon>
        <taxon>Dikarya</taxon>
        <taxon>Ascomycota</taxon>
        <taxon>Pezizomycotina</taxon>
        <taxon>Dothideomycetes</taxon>
        <taxon>Pleosporomycetidae</taxon>
        <taxon>Pleosporales</taxon>
        <taxon>Pleosporineae</taxon>
        <taxon>Leptosphaeriaceae</taxon>
        <taxon>Plenodomus</taxon>
    </lineage>
</organism>
<evidence type="ECO:0000256" key="1">
    <source>
        <dbReference type="SAM" id="MobiDB-lite"/>
    </source>
</evidence>
<feature type="region of interest" description="Disordered" evidence="1">
    <location>
        <begin position="33"/>
        <end position="61"/>
    </location>
</feature>
<keyword evidence="3" id="KW-1185">Reference proteome</keyword>
<evidence type="ECO:0000313" key="3">
    <source>
        <dbReference type="Proteomes" id="UP000799423"/>
    </source>
</evidence>
<accession>A0A6A7AMS2</accession>
<protein>
    <submittedName>
        <fullName evidence="2">Uncharacterized protein</fullName>
    </submittedName>
</protein>